<dbReference type="SMART" id="SM00369">
    <property type="entry name" value="LRR_TYP"/>
    <property type="match status" value="5"/>
</dbReference>
<dbReference type="InterPro" id="IPR001245">
    <property type="entry name" value="Ser-Thr/Tyr_kinase_cat_dom"/>
</dbReference>
<dbReference type="AlphaFoldDB" id="A0A200QB94"/>
<evidence type="ECO:0000256" key="2">
    <source>
        <dbReference type="ARBA" id="ARBA00022614"/>
    </source>
</evidence>
<keyword evidence="14" id="KW-0418">Kinase</keyword>
<keyword evidence="3 12" id="KW-0812">Transmembrane</keyword>
<dbReference type="GO" id="GO:0016020">
    <property type="term" value="C:membrane"/>
    <property type="evidence" value="ECO:0007669"/>
    <property type="project" value="UniProtKB-SubCell"/>
</dbReference>
<accession>A0A200QB94</accession>
<evidence type="ECO:0000256" key="8">
    <source>
        <dbReference type="ARBA" id="ARBA00022989"/>
    </source>
</evidence>
<keyword evidence="10" id="KW-0675">Receptor</keyword>
<dbReference type="SUPFAM" id="SSF52058">
    <property type="entry name" value="L domain-like"/>
    <property type="match status" value="2"/>
</dbReference>
<keyword evidence="7" id="KW-0067">ATP-binding</keyword>
<dbReference type="InterPro" id="IPR001611">
    <property type="entry name" value="Leu-rich_rpt"/>
</dbReference>
<dbReference type="Pfam" id="PF07714">
    <property type="entry name" value="PK_Tyr_Ser-Thr"/>
    <property type="match status" value="1"/>
</dbReference>
<dbReference type="GO" id="GO:0005524">
    <property type="term" value="F:ATP binding"/>
    <property type="evidence" value="ECO:0007669"/>
    <property type="project" value="UniProtKB-KW"/>
</dbReference>
<dbReference type="Pfam" id="PF13855">
    <property type="entry name" value="LRR_8"/>
    <property type="match status" value="2"/>
</dbReference>
<dbReference type="InterPro" id="IPR050647">
    <property type="entry name" value="Plant_LRR-RLKs"/>
</dbReference>
<gene>
    <name evidence="14" type="ORF">BVC80_1827g110</name>
</gene>
<evidence type="ECO:0000256" key="1">
    <source>
        <dbReference type="ARBA" id="ARBA00004479"/>
    </source>
</evidence>
<dbReference type="FunFam" id="1.10.510.10:FF:000267">
    <property type="entry name" value="probable LRR receptor-like serine/threonine-protein kinase IRK"/>
    <property type="match status" value="1"/>
</dbReference>
<dbReference type="FunFam" id="3.30.200.20:FF:000450">
    <property type="entry name" value="Putative LRR receptor-like serine/threonine-protein kinase"/>
    <property type="match status" value="1"/>
</dbReference>
<dbReference type="Gene3D" id="1.10.510.10">
    <property type="entry name" value="Transferase(Phosphotransferase) domain 1"/>
    <property type="match status" value="1"/>
</dbReference>
<evidence type="ECO:0000256" key="7">
    <source>
        <dbReference type="ARBA" id="ARBA00022840"/>
    </source>
</evidence>
<dbReference type="SUPFAM" id="SSF56112">
    <property type="entry name" value="Protein kinase-like (PK-like)"/>
    <property type="match status" value="1"/>
</dbReference>
<keyword evidence="11" id="KW-0325">Glycoprotein</keyword>
<keyword evidence="9 12" id="KW-0472">Membrane</keyword>
<dbReference type="PANTHER" id="PTHR48056">
    <property type="entry name" value="LRR RECEPTOR-LIKE SERINE/THREONINE-PROTEIN KINASE-RELATED"/>
    <property type="match status" value="1"/>
</dbReference>
<evidence type="ECO:0000256" key="5">
    <source>
        <dbReference type="ARBA" id="ARBA00022737"/>
    </source>
</evidence>
<reference evidence="14 15" key="1">
    <citation type="journal article" date="2017" name="Mol. Plant">
        <title>The Genome of Medicinal Plant Macleaya cordata Provides New Insights into Benzylisoquinoline Alkaloids Metabolism.</title>
        <authorList>
            <person name="Liu X."/>
            <person name="Liu Y."/>
            <person name="Huang P."/>
            <person name="Ma Y."/>
            <person name="Qing Z."/>
            <person name="Tang Q."/>
            <person name="Cao H."/>
            <person name="Cheng P."/>
            <person name="Zheng Y."/>
            <person name="Yuan Z."/>
            <person name="Zhou Y."/>
            <person name="Liu J."/>
            <person name="Tang Z."/>
            <person name="Zhuo Y."/>
            <person name="Zhang Y."/>
            <person name="Yu L."/>
            <person name="Huang J."/>
            <person name="Yang P."/>
            <person name="Peng Q."/>
            <person name="Zhang J."/>
            <person name="Jiang W."/>
            <person name="Zhang Z."/>
            <person name="Lin K."/>
            <person name="Ro D.K."/>
            <person name="Chen X."/>
            <person name="Xiong X."/>
            <person name="Shang Y."/>
            <person name="Huang S."/>
            <person name="Zeng J."/>
        </authorList>
    </citation>
    <scope>NUCLEOTIDE SEQUENCE [LARGE SCALE GENOMIC DNA]</scope>
    <source>
        <strain evidence="15">cv. BLH2017</strain>
        <tissue evidence="14">Root</tissue>
    </source>
</reference>
<dbReference type="FunCoup" id="A0A200QB94">
    <property type="interactions" value="1630"/>
</dbReference>
<dbReference type="GO" id="GO:0033612">
    <property type="term" value="F:receptor serine/threonine kinase binding"/>
    <property type="evidence" value="ECO:0007669"/>
    <property type="project" value="TreeGrafter"/>
</dbReference>
<evidence type="ECO:0000256" key="3">
    <source>
        <dbReference type="ARBA" id="ARBA00022692"/>
    </source>
</evidence>
<evidence type="ECO:0000313" key="15">
    <source>
        <dbReference type="Proteomes" id="UP000195402"/>
    </source>
</evidence>
<keyword evidence="4" id="KW-0732">Signal</keyword>
<feature type="domain" description="Protein kinase" evidence="13">
    <location>
        <begin position="515"/>
        <end position="799"/>
    </location>
</feature>
<name>A0A200QB94_MACCD</name>
<dbReference type="Gene3D" id="3.80.10.10">
    <property type="entry name" value="Ribonuclease Inhibitor"/>
    <property type="match status" value="3"/>
</dbReference>
<keyword evidence="6" id="KW-0547">Nucleotide-binding</keyword>
<keyword evidence="2" id="KW-0433">Leucine-rich repeat</keyword>
<dbReference type="Pfam" id="PF00560">
    <property type="entry name" value="LRR_1"/>
    <property type="match status" value="4"/>
</dbReference>
<evidence type="ECO:0000256" key="12">
    <source>
        <dbReference type="SAM" id="Phobius"/>
    </source>
</evidence>
<keyword evidence="8 12" id="KW-1133">Transmembrane helix</keyword>
<dbReference type="Proteomes" id="UP000195402">
    <property type="component" value="Unassembled WGS sequence"/>
</dbReference>
<feature type="transmembrane region" description="Helical" evidence="12">
    <location>
        <begin position="436"/>
        <end position="460"/>
    </location>
</feature>
<dbReference type="GO" id="GO:0004672">
    <property type="term" value="F:protein kinase activity"/>
    <property type="evidence" value="ECO:0007669"/>
    <property type="project" value="InterPro"/>
</dbReference>
<evidence type="ECO:0000256" key="4">
    <source>
        <dbReference type="ARBA" id="ARBA00022729"/>
    </source>
</evidence>
<dbReference type="PROSITE" id="PS50011">
    <property type="entry name" value="PROTEIN_KINASE_DOM"/>
    <property type="match status" value="1"/>
</dbReference>
<keyword evidence="5" id="KW-0677">Repeat</keyword>
<dbReference type="OMA" id="HAAIGYI"/>
<comment type="caution">
    <text evidence="14">The sequence shown here is derived from an EMBL/GenBank/DDBJ whole genome shotgun (WGS) entry which is preliminary data.</text>
</comment>
<evidence type="ECO:0000313" key="14">
    <source>
        <dbReference type="EMBL" id="OVA07740.1"/>
    </source>
</evidence>
<organism evidence="14 15">
    <name type="scientific">Macleaya cordata</name>
    <name type="common">Five-seeded plume-poppy</name>
    <name type="synonym">Bocconia cordata</name>
    <dbReference type="NCBI Taxonomy" id="56857"/>
    <lineage>
        <taxon>Eukaryota</taxon>
        <taxon>Viridiplantae</taxon>
        <taxon>Streptophyta</taxon>
        <taxon>Embryophyta</taxon>
        <taxon>Tracheophyta</taxon>
        <taxon>Spermatophyta</taxon>
        <taxon>Magnoliopsida</taxon>
        <taxon>Ranunculales</taxon>
        <taxon>Papaveraceae</taxon>
        <taxon>Papaveroideae</taxon>
        <taxon>Macleaya</taxon>
    </lineage>
</organism>
<comment type="subcellular location">
    <subcellularLocation>
        <location evidence="1">Membrane</location>
        <topology evidence="1">Single-pass type I membrane protein</topology>
    </subcellularLocation>
</comment>
<dbReference type="InterPro" id="IPR011009">
    <property type="entry name" value="Kinase-like_dom_sf"/>
</dbReference>
<sequence>MSLAGVLSPSLSQLKSLRILSLYGNRFTGNIPLEFAEIESIWKLNLSSNALSGPVPDFLGDYQNLRLLDLSRNSFTEEIPSALFKNCSKTKFISLSNNNLTGLVPQSIANCLNLTGFDFSFNNLSGNFPAQICGLPSIAFVSLRSNSLVGNVEEQLSMCQNLELLDLGSNFFTGLSPFDVLQFKNLSYFNVSFNQFQGGIPEIRTCSDRMEIFDVSGNDLIGEIPLSIVNCRNLRVLNLGFNRLNGTIPVGIGNLKKLSVIRLGNNVIEGTIPTEISSIEFLQVLDLHNLKLSGEIPDDLSKCRFLLELDLSGNSLQGEIPQTLYNMTYLKILDLHRNRLNGTIPSSLGELIRIQLLDLSENSLSGPIPSSLGNLTLLTHLNLSFNNLSGSIPLSPVIQDFGSTAFSHNPSLCGIPLSTPCSVNGKGTLASGKAKVLSVSAIVAIVAAAVILCGVCIICFMNIRARKRKNDEILALESTPPASTDSNLIIGKLVLFSKSLPSKYEDWEAGTKALLDKECLIGGGSIGTVYKTNFEGGISIAVKKLETLGRIRNQDEFEQEIGRLGNLQHPNLVAFQGYYWSSTMQLILSEFISNGNLYQHLHGLVYTGASTSTSSSRGDLYWSRRFQIALGTARALAYLHHDCKPQVLHLNIKSTNILLDEGYEPKLSDYGLVKLLPMLDNYGLTKFHTAVGYVAPELACQSFRFSDKCDVYSFGVILLELVTGKKPVESPAATEVVVLCDHVRGLLEHGSASDCFDRSLQGFVENELIQVMKLGLICTSEAPSRRPSMAEVVQVLESIRSG</sequence>
<dbReference type="Gene3D" id="3.30.200.20">
    <property type="entry name" value="Phosphorylase Kinase, domain 1"/>
    <property type="match status" value="1"/>
</dbReference>
<keyword evidence="14" id="KW-0808">Transferase</keyword>
<dbReference type="PANTHER" id="PTHR48056:SF13">
    <property type="entry name" value="PROTEIN KINASE DOMAIN-CONTAINING PROTEIN"/>
    <property type="match status" value="1"/>
</dbReference>
<dbReference type="STRING" id="56857.A0A200QB94"/>
<dbReference type="InterPro" id="IPR032675">
    <property type="entry name" value="LRR_dom_sf"/>
</dbReference>
<evidence type="ECO:0000256" key="11">
    <source>
        <dbReference type="ARBA" id="ARBA00023180"/>
    </source>
</evidence>
<evidence type="ECO:0000256" key="6">
    <source>
        <dbReference type="ARBA" id="ARBA00022741"/>
    </source>
</evidence>
<protein>
    <submittedName>
        <fullName evidence="14">Protein kinase domain</fullName>
    </submittedName>
</protein>
<dbReference type="OrthoDB" id="676979at2759"/>
<keyword evidence="15" id="KW-1185">Reference proteome</keyword>
<proteinExistence type="predicted"/>
<evidence type="ECO:0000256" key="10">
    <source>
        <dbReference type="ARBA" id="ARBA00023170"/>
    </source>
</evidence>
<dbReference type="InterPro" id="IPR000719">
    <property type="entry name" value="Prot_kinase_dom"/>
</dbReference>
<dbReference type="InParanoid" id="A0A200QB94"/>
<evidence type="ECO:0000256" key="9">
    <source>
        <dbReference type="ARBA" id="ARBA00023136"/>
    </source>
</evidence>
<dbReference type="InterPro" id="IPR003591">
    <property type="entry name" value="Leu-rich_rpt_typical-subtyp"/>
</dbReference>
<evidence type="ECO:0000259" key="13">
    <source>
        <dbReference type="PROSITE" id="PS50011"/>
    </source>
</evidence>
<dbReference type="EMBL" id="MVGT01002446">
    <property type="protein sequence ID" value="OVA07740.1"/>
    <property type="molecule type" value="Genomic_DNA"/>
</dbReference>
<dbReference type="FunFam" id="3.80.10.10:FF:000486">
    <property type="entry name" value="probable LRR receptor-like serine/threonine-protein kinase At1g12460"/>
    <property type="match status" value="1"/>
</dbReference>